<dbReference type="InterPro" id="IPR029063">
    <property type="entry name" value="SAM-dependent_MTases_sf"/>
</dbReference>
<dbReference type="CDD" id="cd02440">
    <property type="entry name" value="AdoMet_MTases"/>
    <property type="match status" value="1"/>
</dbReference>
<evidence type="ECO:0000313" key="1">
    <source>
        <dbReference type="EMBL" id="KZV47612.1"/>
    </source>
</evidence>
<dbReference type="SUPFAM" id="SSF53335">
    <property type="entry name" value="S-adenosyl-L-methionine-dependent methyltransferases"/>
    <property type="match status" value="1"/>
</dbReference>
<dbReference type="Proteomes" id="UP000250235">
    <property type="component" value="Unassembled WGS sequence"/>
</dbReference>
<dbReference type="EMBL" id="KQ995246">
    <property type="protein sequence ID" value="KZV47612.1"/>
    <property type="molecule type" value="Genomic_DNA"/>
</dbReference>
<keyword evidence="2" id="KW-1185">Reference proteome</keyword>
<evidence type="ECO:0000313" key="2">
    <source>
        <dbReference type="Proteomes" id="UP000250235"/>
    </source>
</evidence>
<reference evidence="1 2" key="1">
    <citation type="journal article" date="2015" name="Proc. Natl. Acad. Sci. U.S.A.">
        <title>The resurrection genome of Boea hygrometrica: A blueprint for survival of dehydration.</title>
        <authorList>
            <person name="Xiao L."/>
            <person name="Yang G."/>
            <person name="Zhang L."/>
            <person name="Yang X."/>
            <person name="Zhao S."/>
            <person name="Ji Z."/>
            <person name="Zhou Q."/>
            <person name="Hu M."/>
            <person name="Wang Y."/>
            <person name="Chen M."/>
            <person name="Xu Y."/>
            <person name="Jin H."/>
            <person name="Xiao X."/>
            <person name="Hu G."/>
            <person name="Bao F."/>
            <person name="Hu Y."/>
            <person name="Wan P."/>
            <person name="Li L."/>
            <person name="Deng X."/>
            <person name="Kuang T."/>
            <person name="Xiang C."/>
            <person name="Zhu J.K."/>
            <person name="Oliver M.J."/>
            <person name="He Y."/>
        </authorList>
    </citation>
    <scope>NUCLEOTIDE SEQUENCE [LARGE SCALE GENOMIC DNA]</scope>
    <source>
        <strain evidence="2">cv. XS01</strain>
    </source>
</reference>
<gene>
    <name evidence="1" type="ORF">F511_12881</name>
</gene>
<dbReference type="InterPro" id="IPR019410">
    <property type="entry name" value="Methyltransf_16"/>
</dbReference>
<name>A0A2Z7CKJ4_9LAMI</name>
<dbReference type="PANTHER" id="PTHR14614">
    <property type="entry name" value="HEPATOCELLULAR CARCINOMA-ASSOCIATED ANTIGEN"/>
    <property type="match status" value="1"/>
</dbReference>
<dbReference type="OrthoDB" id="413520at2759"/>
<evidence type="ECO:0008006" key="3">
    <source>
        <dbReference type="Google" id="ProtNLM"/>
    </source>
</evidence>
<dbReference type="Pfam" id="PF10294">
    <property type="entry name" value="Methyltransf_16"/>
    <property type="match status" value="1"/>
</dbReference>
<sequence length="260" mass="28896">MSGPIPLRSEEQNHQETDLDKKCQQIFHLNSINSTIIIRQLPSQGLSFQLWPAAATLVTLLDRCRAGHPDTSSLSALLEAHQHRRLRILELGSGTGVVGIAAAALLRASVTVTDLPHVLSNMRYNIDANAGILGHCGGDVNSEPLSWGDIGEMETIGRDYDIILASDVVYHDHLYEPLIQTLKFFLLGSEKEMIFFMAHLKRWKKESVFFKKANKFFDVKVVYTESPCDGARVGVKVYVFVKKGSGKLESHVNNINSNLP</sequence>
<dbReference type="AlphaFoldDB" id="A0A2Z7CKJ4"/>
<dbReference type="Gene3D" id="3.40.50.150">
    <property type="entry name" value="Vaccinia Virus protein VP39"/>
    <property type="match status" value="1"/>
</dbReference>
<proteinExistence type="predicted"/>
<dbReference type="PANTHER" id="PTHR14614:SF132">
    <property type="entry name" value="PROTEIN-LYSINE METHYLTRANSFERASE C42C1.13"/>
    <property type="match status" value="1"/>
</dbReference>
<protein>
    <recommendedName>
        <fullName evidence="3">Protein N-lysine methyltransferase METTL21A</fullName>
    </recommendedName>
</protein>
<organism evidence="1 2">
    <name type="scientific">Dorcoceras hygrometricum</name>
    <dbReference type="NCBI Taxonomy" id="472368"/>
    <lineage>
        <taxon>Eukaryota</taxon>
        <taxon>Viridiplantae</taxon>
        <taxon>Streptophyta</taxon>
        <taxon>Embryophyta</taxon>
        <taxon>Tracheophyta</taxon>
        <taxon>Spermatophyta</taxon>
        <taxon>Magnoliopsida</taxon>
        <taxon>eudicotyledons</taxon>
        <taxon>Gunneridae</taxon>
        <taxon>Pentapetalae</taxon>
        <taxon>asterids</taxon>
        <taxon>lamiids</taxon>
        <taxon>Lamiales</taxon>
        <taxon>Gesneriaceae</taxon>
        <taxon>Didymocarpoideae</taxon>
        <taxon>Trichosporeae</taxon>
        <taxon>Loxocarpinae</taxon>
        <taxon>Dorcoceras</taxon>
    </lineage>
</organism>
<accession>A0A2Z7CKJ4</accession>